<accession>A0A1S1YYK5</accession>
<reference evidence="18 19" key="1">
    <citation type="journal article" date="2012" name="Int. J. Syst. Evol. Microbiol.">
        <title>Flammeovirga pacifica sp. nov., isolated from deep-sea sediment.</title>
        <authorList>
            <person name="Xu H."/>
            <person name="Fu Y."/>
            <person name="Yang N."/>
            <person name="Ding Z."/>
            <person name="Lai Q."/>
            <person name="Zeng R."/>
        </authorList>
    </citation>
    <scope>NUCLEOTIDE SEQUENCE [LARGE SCALE GENOMIC DNA]</scope>
    <source>
        <strain evidence="19">DSM 24597 / LMG 26175 / WPAGA1</strain>
    </source>
</reference>
<evidence type="ECO:0000256" key="11">
    <source>
        <dbReference type="ARBA" id="ARBA00038053"/>
    </source>
</evidence>
<evidence type="ECO:0000256" key="4">
    <source>
        <dbReference type="ARBA" id="ARBA00022692"/>
    </source>
</evidence>
<evidence type="ECO:0000256" key="10">
    <source>
        <dbReference type="ARBA" id="ARBA00033270"/>
    </source>
</evidence>
<evidence type="ECO:0000256" key="3">
    <source>
        <dbReference type="ARBA" id="ARBA00022679"/>
    </source>
</evidence>
<dbReference type="Pfam" id="PF01098">
    <property type="entry name" value="FTSW_RODA_SPOVE"/>
    <property type="match status" value="1"/>
</dbReference>
<evidence type="ECO:0000256" key="7">
    <source>
        <dbReference type="ARBA" id="ARBA00022989"/>
    </source>
</evidence>
<keyword evidence="18" id="KW-0132">Cell division</keyword>
<evidence type="ECO:0000256" key="8">
    <source>
        <dbReference type="ARBA" id="ARBA00023136"/>
    </source>
</evidence>
<gene>
    <name evidence="18" type="ORF">NH26_06895</name>
</gene>
<dbReference type="GO" id="GO:0008955">
    <property type="term" value="F:peptidoglycan glycosyltransferase activity"/>
    <property type="evidence" value="ECO:0007669"/>
    <property type="project" value="UniProtKB-EC"/>
</dbReference>
<keyword evidence="4 17" id="KW-0812">Transmembrane</keyword>
<comment type="caution">
    <text evidence="18">The sequence shown here is derived from an EMBL/GenBank/DDBJ whole genome shotgun (WGS) entry which is preliminary data.</text>
</comment>
<evidence type="ECO:0000313" key="19">
    <source>
        <dbReference type="Proteomes" id="UP000179797"/>
    </source>
</evidence>
<dbReference type="EC" id="2.4.99.28" evidence="14"/>
<feature type="transmembrane region" description="Helical" evidence="17">
    <location>
        <begin position="302"/>
        <end position="325"/>
    </location>
</feature>
<evidence type="ECO:0000256" key="13">
    <source>
        <dbReference type="ARBA" id="ARBA00041418"/>
    </source>
</evidence>
<dbReference type="GO" id="GO:0009252">
    <property type="term" value="P:peptidoglycan biosynthetic process"/>
    <property type="evidence" value="ECO:0007669"/>
    <property type="project" value="UniProtKB-KW"/>
</dbReference>
<evidence type="ECO:0000256" key="17">
    <source>
        <dbReference type="SAM" id="Phobius"/>
    </source>
</evidence>
<evidence type="ECO:0000256" key="9">
    <source>
        <dbReference type="ARBA" id="ARBA00032370"/>
    </source>
</evidence>
<feature type="transmembrane region" description="Helical" evidence="17">
    <location>
        <begin position="264"/>
        <end position="290"/>
    </location>
</feature>
<dbReference type="GO" id="GO:0015648">
    <property type="term" value="F:lipid-linked peptidoglycan transporter activity"/>
    <property type="evidence" value="ECO:0007669"/>
    <property type="project" value="TreeGrafter"/>
</dbReference>
<evidence type="ECO:0000256" key="5">
    <source>
        <dbReference type="ARBA" id="ARBA00022960"/>
    </source>
</evidence>
<dbReference type="GO" id="GO:0005886">
    <property type="term" value="C:plasma membrane"/>
    <property type="evidence" value="ECO:0007669"/>
    <property type="project" value="TreeGrafter"/>
</dbReference>
<dbReference type="GO" id="GO:0051301">
    <property type="term" value="P:cell division"/>
    <property type="evidence" value="ECO:0007669"/>
    <property type="project" value="UniProtKB-KW"/>
</dbReference>
<keyword evidence="19" id="KW-1185">Reference proteome</keyword>
<feature type="region of interest" description="Disordered" evidence="16">
    <location>
        <begin position="366"/>
        <end position="398"/>
    </location>
</feature>
<keyword evidence="3" id="KW-0808">Transferase</keyword>
<dbReference type="PANTHER" id="PTHR30474:SF2">
    <property type="entry name" value="PEPTIDOGLYCAN GLYCOSYLTRANSFERASE FTSW-RELATED"/>
    <property type="match status" value="1"/>
</dbReference>
<feature type="transmembrane region" description="Helical" evidence="17">
    <location>
        <begin position="337"/>
        <end position="358"/>
    </location>
</feature>
<dbReference type="GO" id="GO:0008360">
    <property type="term" value="P:regulation of cell shape"/>
    <property type="evidence" value="ECO:0007669"/>
    <property type="project" value="UniProtKB-KW"/>
</dbReference>
<feature type="transmembrane region" description="Helical" evidence="17">
    <location>
        <begin position="150"/>
        <end position="177"/>
    </location>
</feature>
<dbReference type="RefSeq" id="WP_044218647.1">
    <property type="nucleotide sequence ID" value="NZ_JRYR02000001.1"/>
</dbReference>
<comment type="similarity">
    <text evidence="11">Belongs to the SEDS family. FtsW subfamily.</text>
</comment>
<comment type="catalytic activity">
    <reaction evidence="15">
        <text>[GlcNAc-(1-&gt;4)-Mur2Ac(oyl-L-Ala-gamma-D-Glu-L-Lys-D-Ala-D-Ala)](n)-di-trans,octa-cis-undecaprenyl diphosphate + beta-D-GlcNAc-(1-&gt;4)-Mur2Ac(oyl-L-Ala-gamma-D-Glu-L-Lys-D-Ala-D-Ala)-di-trans,octa-cis-undecaprenyl diphosphate = [GlcNAc-(1-&gt;4)-Mur2Ac(oyl-L-Ala-gamma-D-Glu-L-Lys-D-Ala-D-Ala)](n+1)-di-trans,octa-cis-undecaprenyl diphosphate + di-trans,octa-cis-undecaprenyl diphosphate + H(+)</text>
        <dbReference type="Rhea" id="RHEA:23708"/>
        <dbReference type="Rhea" id="RHEA-COMP:9602"/>
        <dbReference type="Rhea" id="RHEA-COMP:9603"/>
        <dbReference type="ChEBI" id="CHEBI:15378"/>
        <dbReference type="ChEBI" id="CHEBI:58405"/>
        <dbReference type="ChEBI" id="CHEBI:60033"/>
        <dbReference type="ChEBI" id="CHEBI:78435"/>
        <dbReference type="EC" id="2.4.99.28"/>
    </reaction>
</comment>
<protein>
    <recommendedName>
        <fullName evidence="12">Probable peptidoglycan glycosyltransferase FtsW</fullName>
        <ecNumber evidence="14">2.4.99.28</ecNumber>
    </recommendedName>
    <alternativeName>
        <fullName evidence="13">Cell division protein FtsW</fullName>
    </alternativeName>
    <alternativeName>
        <fullName evidence="10">Cell wall polymerase</fullName>
    </alternativeName>
    <alternativeName>
        <fullName evidence="9">Peptidoglycan polymerase</fullName>
    </alternativeName>
</protein>
<dbReference type="PANTHER" id="PTHR30474">
    <property type="entry name" value="CELL CYCLE PROTEIN"/>
    <property type="match status" value="1"/>
</dbReference>
<keyword evidence="2" id="KW-0328">Glycosyltransferase</keyword>
<dbReference type="InterPro" id="IPR001182">
    <property type="entry name" value="FtsW/RodA"/>
</dbReference>
<sequence length="398" mass="43945">MEKLLSKLEGDRMIWGVMITLSMFSVLVVYSATGSLAYMQAGGDNEHYLLRHSTLVLVGLIGAYVCHKIDYIYYSRLSRYALLLSIPLLLFTWFFGSEINSASRWIEIPFINFTFQPSDLARLALIANMASMLWKRQRDIGEFNKAIVPLLVWTGIICGLIGVSDISTASLLFLTIMLQLFIGRVPIRYLFMLVAIGCLAALFVYEFGQRGGTAVSRLSSFMSETEIPYQAEQSYIAISTGGISGKGIGESTQRNFLPHSYSDFVFAIVVEEYGLIGALIIIGLYITLLYRGMTIVANSQKAFGGLLAAGLTFSLILQAFVHMGVVTGLLPLTGLPLPLISMGGTSLLFTGMTVGIILSVSKSTQEESEEVRLKRTERAKKRKGYDGINRPKNVRLNE</sequence>
<keyword evidence="5" id="KW-0133">Cell shape</keyword>
<proteinExistence type="inferred from homology"/>
<evidence type="ECO:0000256" key="6">
    <source>
        <dbReference type="ARBA" id="ARBA00022984"/>
    </source>
</evidence>
<organism evidence="18 19">
    <name type="scientific">Flammeovirga pacifica</name>
    <dbReference type="NCBI Taxonomy" id="915059"/>
    <lineage>
        <taxon>Bacteria</taxon>
        <taxon>Pseudomonadati</taxon>
        <taxon>Bacteroidota</taxon>
        <taxon>Cytophagia</taxon>
        <taxon>Cytophagales</taxon>
        <taxon>Flammeovirgaceae</taxon>
        <taxon>Flammeovirga</taxon>
    </lineage>
</organism>
<feature type="transmembrane region" description="Helical" evidence="17">
    <location>
        <begin position="77"/>
        <end position="95"/>
    </location>
</feature>
<dbReference type="OrthoDB" id="9812661at2"/>
<evidence type="ECO:0000256" key="2">
    <source>
        <dbReference type="ARBA" id="ARBA00022676"/>
    </source>
</evidence>
<name>A0A1S1YYK5_FLAPC</name>
<feature type="transmembrane region" description="Helical" evidence="17">
    <location>
        <begin position="12"/>
        <end position="33"/>
    </location>
</feature>
<feature type="transmembrane region" description="Helical" evidence="17">
    <location>
        <begin position="48"/>
        <end position="65"/>
    </location>
</feature>
<dbReference type="AlphaFoldDB" id="A0A1S1YYK5"/>
<evidence type="ECO:0000256" key="12">
    <source>
        <dbReference type="ARBA" id="ARBA00041185"/>
    </source>
</evidence>
<keyword evidence="18" id="KW-0131">Cell cycle</keyword>
<evidence type="ECO:0000256" key="15">
    <source>
        <dbReference type="ARBA" id="ARBA00049902"/>
    </source>
</evidence>
<dbReference type="STRING" id="915059.NH26_06895"/>
<dbReference type="EMBL" id="JRYR02000001">
    <property type="protein sequence ID" value="OHX66094.1"/>
    <property type="molecule type" value="Genomic_DNA"/>
</dbReference>
<evidence type="ECO:0000313" key="18">
    <source>
        <dbReference type="EMBL" id="OHX66094.1"/>
    </source>
</evidence>
<comment type="subcellular location">
    <subcellularLocation>
        <location evidence="1">Membrane</location>
        <topology evidence="1">Multi-pass membrane protein</topology>
    </subcellularLocation>
</comment>
<dbReference type="Proteomes" id="UP000179797">
    <property type="component" value="Unassembled WGS sequence"/>
</dbReference>
<keyword evidence="8 17" id="KW-0472">Membrane</keyword>
<keyword evidence="6" id="KW-0573">Peptidoglycan synthesis</keyword>
<dbReference type="GO" id="GO:0032153">
    <property type="term" value="C:cell division site"/>
    <property type="evidence" value="ECO:0007669"/>
    <property type="project" value="TreeGrafter"/>
</dbReference>
<feature type="transmembrane region" description="Helical" evidence="17">
    <location>
        <begin position="189"/>
        <end position="208"/>
    </location>
</feature>
<evidence type="ECO:0000256" key="16">
    <source>
        <dbReference type="SAM" id="MobiDB-lite"/>
    </source>
</evidence>
<keyword evidence="7 17" id="KW-1133">Transmembrane helix</keyword>
<evidence type="ECO:0000256" key="1">
    <source>
        <dbReference type="ARBA" id="ARBA00004141"/>
    </source>
</evidence>
<evidence type="ECO:0000256" key="14">
    <source>
        <dbReference type="ARBA" id="ARBA00044770"/>
    </source>
</evidence>